<dbReference type="AlphaFoldDB" id="A0A4R6IR23"/>
<dbReference type="SUPFAM" id="SSF52283">
    <property type="entry name" value="Formate/glycerate dehydrogenase catalytic domain-like"/>
    <property type="match status" value="1"/>
</dbReference>
<dbReference type="PANTHER" id="PTHR43026:SF1">
    <property type="entry name" value="2-HYDROXYACID DEHYDROGENASE HOMOLOG 1-RELATED"/>
    <property type="match status" value="1"/>
</dbReference>
<name>A0A4R6IR23_9SPHI</name>
<dbReference type="InterPro" id="IPR058205">
    <property type="entry name" value="D-LDH-like"/>
</dbReference>
<dbReference type="RefSeq" id="WP_133553137.1">
    <property type="nucleotide sequence ID" value="NZ_SNWM01000001.1"/>
</dbReference>
<keyword evidence="4" id="KW-1185">Reference proteome</keyword>
<dbReference type="EMBL" id="SNWM01000001">
    <property type="protein sequence ID" value="TDO24819.1"/>
    <property type="molecule type" value="Genomic_DNA"/>
</dbReference>
<evidence type="ECO:0000256" key="1">
    <source>
        <dbReference type="ARBA" id="ARBA00023027"/>
    </source>
</evidence>
<dbReference type="Pfam" id="PF00389">
    <property type="entry name" value="2-Hacid_dh"/>
    <property type="match status" value="1"/>
</dbReference>
<dbReference type="InterPro" id="IPR006139">
    <property type="entry name" value="D-isomer_2_OHA_DH_cat_dom"/>
</dbReference>
<dbReference type="GO" id="GO:0008720">
    <property type="term" value="F:D-lactate dehydrogenase (NAD+) activity"/>
    <property type="evidence" value="ECO:0007669"/>
    <property type="project" value="TreeGrafter"/>
</dbReference>
<keyword evidence="1" id="KW-0520">NAD</keyword>
<comment type="caution">
    <text evidence="3">The sequence shown here is derived from an EMBL/GenBank/DDBJ whole genome shotgun (WGS) entry which is preliminary data.</text>
</comment>
<accession>A0A4R6IR23</accession>
<reference evidence="3 4" key="1">
    <citation type="submission" date="2019-03" db="EMBL/GenBank/DDBJ databases">
        <title>Genomic Encyclopedia of Archaeal and Bacterial Type Strains, Phase II (KMG-II): from individual species to whole genera.</title>
        <authorList>
            <person name="Goeker M."/>
        </authorList>
    </citation>
    <scope>NUCLEOTIDE SEQUENCE [LARGE SCALE GENOMIC DNA]</scope>
    <source>
        <strain evidence="3 4">DSM 19034</strain>
    </source>
</reference>
<dbReference type="OrthoDB" id="1522997at2"/>
<dbReference type="Proteomes" id="UP000295499">
    <property type="component" value="Unassembled WGS sequence"/>
</dbReference>
<organism evidence="3 4">
    <name type="scientific">Pedobacter duraquae</name>
    <dbReference type="NCBI Taxonomy" id="425511"/>
    <lineage>
        <taxon>Bacteria</taxon>
        <taxon>Pseudomonadati</taxon>
        <taxon>Bacteroidota</taxon>
        <taxon>Sphingobacteriia</taxon>
        <taxon>Sphingobacteriales</taxon>
        <taxon>Sphingobacteriaceae</taxon>
        <taxon>Pedobacter</taxon>
    </lineage>
</organism>
<gene>
    <name evidence="3" type="ORF">CLV32_1112</name>
</gene>
<dbReference type="Gene3D" id="3.40.50.720">
    <property type="entry name" value="NAD(P)-binding Rossmann-like Domain"/>
    <property type="match status" value="1"/>
</dbReference>
<evidence type="ECO:0000313" key="4">
    <source>
        <dbReference type="Proteomes" id="UP000295499"/>
    </source>
</evidence>
<evidence type="ECO:0000313" key="3">
    <source>
        <dbReference type="EMBL" id="TDO24819.1"/>
    </source>
</evidence>
<sequence>MKAVAYSIQSFEKEPLALANHKKHEITLISNSLTEETALYATGKEAVIVFSEDLVSAAVINKLADLGVKFLATRSSSTSHIDQDAAATRHIKIANVPEALLGLRNTEELAMALAEETILNLDKWQGKACLGASCVCANSCRSMKDLFNKDVPEADHEH</sequence>
<dbReference type="GO" id="GO:0051287">
    <property type="term" value="F:NAD binding"/>
    <property type="evidence" value="ECO:0007669"/>
    <property type="project" value="InterPro"/>
</dbReference>
<protein>
    <submittedName>
        <fullName evidence="3">D-isomer specific 2-hydroxyacid dehydrogenase-like protein</fullName>
    </submittedName>
</protein>
<feature type="domain" description="D-isomer specific 2-hydroxyacid dehydrogenase catalytic" evidence="2">
    <location>
        <begin position="13"/>
        <end position="99"/>
    </location>
</feature>
<evidence type="ECO:0000259" key="2">
    <source>
        <dbReference type="Pfam" id="PF00389"/>
    </source>
</evidence>
<dbReference type="PANTHER" id="PTHR43026">
    <property type="entry name" value="2-HYDROXYACID DEHYDROGENASE HOMOLOG 1-RELATED"/>
    <property type="match status" value="1"/>
</dbReference>
<proteinExistence type="predicted"/>